<dbReference type="EMBL" id="RXIC02000022">
    <property type="protein sequence ID" value="KAB1215034.1"/>
    <property type="molecule type" value="Genomic_DNA"/>
</dbReference>
<dbReference type="PANTHER" id="PTHR24128:SF24">
    <property type="entry name" value="ANKYRIN REPEAT PROTEIN"/>
    <property type="match status" value="1"/>
</dbReference>
<dbReference type="InterPro" id="IPR036770">
    <property type="entry name" value="Ankyrin_rpt-contain_sf"/>
</dbReference>
<reference evidence="3 4" key="1">
    <citation type="journal article" date="2019" name="Plant Biotechnol. J.">
        <title>The red bayberry genome and genetic basis of sex determination.</title>
        <authorList>
            <person name="Jia H.M."/>
            <person name="Jia H.J."/>
            <person name="Cai Q.L."/>
            <person name="Wang Y."/>
            <person name="Zhao H.B."/>
            <person name="Yang W.F."/>
            <person name="Wang G.Y."/>
            <person name="Li Y.H."/>
            <person name="Zhan D.L."/>
            <person name="Shen Y.T."/>
            <person name="Niu Q.F."/>
            <person name="Chang L."/>
            <person name="Qiu J."/>
            <person name="Zhao L."/>
            <person name="Xie H.B."/>
            <person name="Fu W.Y."/>
            <person name="Jin J."/>
            <person name="Li X.W."/>
            <person name="Jiao Y."/>
            <person name="Zhou C.C."/>
            <person name="Tu T."/>
            <person name="Chai C.Y."/>
            <person name="Gao J.L."/>
            <person name="Fan L.J."/>
            <person name="van de Weg E."/>
            <person name="Wang J.Y."/>
            <person name="Gao Z.S."/>
        </authorList>
    </citation>
    <scope>NUCLEOTIDE SEQUENCE [LARGE SCALE GENOMIC DNA]</scope>
    <source>
        <tissue evidence="3">Leaves</tissue>
    </source>
</reference>
<comment type="caution">
    <text evidence="3">The sequence shown here is derived from an EMBL/GenBank/DDBJ whole genome shotgun (WGS) entry which is preliminary data.</text>
</comment>
<dbReference type="InterPro" id="IPR026961">
    <property type="entry name" value="PGG_dom"/>
</dbReference>
<evidence type="ECO:0000256" key="1">
    <source>
        <dbReference type="PROSITE-ProRule" id="PRU00023"/>
    </source>
</evidence>
<dbReference type="Pfam" id="PF12796">
    <property type="entry name" value="Ank_2"/>
    <property type="match status" value="2"/>
</dbReference>
<proteinExistence type="predicted"/>
<gene>
    <name evidence="3" type="ORF">CJ030_MR4G018834</name>
</gene>
<feature type="domain" description="PGG" evidence="2">
    <location>
        <begin position="254"/>
        <end position="293"/>
    </location>
</feature>
<keyword evidence="4" id="KW-1185">Reference proteome</keyword>
<accession>A0A6A1VQ74</accession>
<feature type="repeat" description="ANK" evidence="1">
    <location>
        <begin position="113"/>
        <end position="134"/>
    </location>
</feature>
<dbReference type="PROSITE" id="PS50088">
    <property type="entry name" value="ANK_REPEAT"/>
    <property type="match status" value="2"/>
</dbReference>
<dbReference type="OrthoDB" id="674805at2759"/>
<evidence type="ECO:0000313" key="4">
    <source>
        <dbReference type="Proteomes" id="UP000516437"/>
    </source>
</evidence>
<sequence length="534" mass="59787">MGGLILSLAQQENSLINSCCDSSQFQHLKLRELPINCLRPLLGMDPNLKYAAEQGDIELLYSSIRSDPKVLDNFDQIPFVDTPLHAAAAAGQTLFAMEIMTLKPSLARKLNPDGFTPMHLALQHNNNEVVLRLLYVDKDLVRIRGKGGATPFHCAAETGNVDVLTEFLKACPKSITDFTNQRETALQLAQSNNSDAFDRLKAWVRKAKFAPNRFPWLEEWLNWKDEDGKTMVQFYYDKVMLFLLGGLEYELPDEKINILLVVATLIITVTYQAVLSPPGGLWQDNYNPGTDQLNSTAQANGTQIIRYDRWQFRPVPRFLGAGAKQLVHSNQGKSGWGLISSLAQQENSLINPSCDSFQFQHLKLRELPINCLPLLGMDQSLKDAAEQGDIEFLYTSIRSDPKVLDNIDQIPFVDTPLHAAAAAGQTLFAMEIMTLKPSFARKLNPDGFTPMHLALQHNQSEVVLRLLYVVKDLVRIQGKGGATPFHCAAKIGNVDVLTEFLKPVPSILKILQIEERLLSILPWEKTELLEGWGR</sequence>
<dbReference type="Proteomes" id="UP000516437">
    <property type="component" value="Chromosome 4"/>
</dbReference>
<name>A0A6A1VQ74_9ROSI</name>
<dbReference type="Gene3D" id="1.25.40.20">
    <property type="entry name" value="Ankyrin repeat-containing domain"/>
    <property type="match status" value="2"/>
</dbReference>
<evidence type="ECO:0000259" key="2">
    <source>
        <dbReference type="Pfam" id="PF13962"/>
    </source>
</evidence>
<protein>
    <recommendedName>
        <fullName evidence="2">PGG domain-containing protein</fullName>
    </recommendedName>
</protein>
<organism evidence="3 4">
    <name type="scientific">Morella rubra</name>
    <name type="common">Chinese bayberry</name>
    <dbReference type="NCBI Taxonomy" id="262757"/>
    <lineage>
        <taxon>Eukaryota</taxon>
        <taxon>Viridiplantae</taxon>
        <taxon>Streptophyta</taxon>
        <taxon>Embryophyta</taxon>
        <taxon>Tracheophyta</taxon>
        <taxon>Spermatophyta</taxon>
        <taxon>Magnoliopsida</taxon>
        <taxon>eudicotyledons</taxon>
        <taxon>Gunneridae</taxon>
        <taxon>Pentapetalae</taxon>
        <taxon>rosids</taxon>
        <taxon>fabids</taxon>
        <taxon>Fagales</taxon>
        <taxon>Myricaceae</taxon>
        <taxon>Morella</taxon>
    </lineage>
</organism>
<dbReference type="SUPFAM" id="SSF48403">
    <property type="entry name" value="Ankyrin repeat"/>
    <property type="match status" value="2"/>
</dbReference>
<keyword evidence="1" id="KW-0040">ANK repeat</keyword>
<feature type="repeat" description="ANK" evidence="1">
    <location>
        <begin position="446"/>
        <end position="467"/>
    </location>
</feature>
<dbReference type="PROSITE" id="PS50297">
    <property type="entry name" value="ANK_REP_REGION"/>
    <property type="match status" value="2"/>
</dbReference>
<dbReference type="AlphaFoldDB" id="A0A6A1VQ74"/>
<dbReference type="SMART" id="SM00248">
    <property type="entry name" value="ANK"/>
    <property type="match status" value="6"/>
</dbReference>
<dbReference type="Pfam" id="PF13962">
    <property type="entry name" value="PGG"/>
    <property type="match status" value="1"/>
</dbReference>
<dbReference type="PANTHER" id="PTHR24128">
    <property type="entry name" value="HOMEOBOX PROTEIN WARIAI"/>
    <property type="match status" value="1"/>
</dbReference>
<dbReference type="Pfam" id="PF00023">
    <property type="entry name" value="Ank"/>
    <property type="match status" value="1"/>
</dbReference>
<dbReference type="InterPro" id="IPR002110">
    <property type="entry name" value="Ankyrin_rpt"/>
</dbReference>
<evidence type="ECO:0000313" key="3">
    <source>
        <dbReference type="EMBL" id="KAB1215034.1"/>
    </source>
</evidence>